<sequence>MWTALLVALVLALQAAAVWCAWRAIASARTPQGAVGWVVVLLAAPYIGVILYLFLGHHRYRGYLISRRDSERVIQALRDHAQNNAPESRPTLDPGPFEKIAALPAVRGNGFRSLIDGKETFDAIFSAIDAAESYVLVQFYIVRDDGLGRAFRDRLIAAAGRGVKVRFMADAVGSYGLPDSYYRTLSRAGVEIAHPREGRRPRWRFQINFRNHRKTVVVDGRVGFTGGLNVGDEYMGLDPAFGNWRDTHVELSGPIVAQLQLIFAEDWHWAKHEVILDALDWTPPHAAGNMTALLVPTGPADAMETGALFFISAIVAAKTRVWIASPYLVPDTDVLSALKQAALRGVEVRILVPEVIDHQIPWLAAFAYFDELRRAGVEIWRYTDGFMHSKVVLVDDTLAAIGTTNLDNRSFRLNFEAMAVAFDIRAAEEVEAFLVRDFARAYQLDKTLPEQRARIRLGAPVARLFAPVL</sequence>
<evidence type="ECO:0000256" key="10">
    <source>
        <dbReference type="ARBA" id="ARBA00022989"/>
    </source>
</evidence>
<dbReference type="GO" id="GO:0005576">
    <property type="term" value="C:extracellular region"/>
    <property type="evidence" value="ECO:0007669"/>
    <property type="project" value="UniProtKB-SubCell"/>
</dbReference>
<dbReference type="GO" id="GO:0008808">
    <property type="term" value="F:cardiolipin synthase activity"/>
    <property type="evidence" value="ECO:0007669"/>
    <property type="project" value="UniProtKB-UniRule"/>
</dbReference>
<dbReference type="GO" id="GO:0032049">
    <property type="term" value="P:cardiolipin biosynthetic process"/>
    <property type="evidence" value="ECO:0007669"/>
    <property type="project" value="UniProtKB-UniRule"/>
</dbReference>
<keyword evidence="11" id="KW-0443">Lipid metabolism</keyword>
<keyword evidence="14" id="KW-1208">Phospholipid metabolism</keyword>
<dbReference type="PANTHER" id="PTHR21248:SF22">
    <property type="entry name" value="PHOSPHOLIPASE D"/>
    <property type="match status" value="1"/>
</dbReference>
<keyword evidence="6" id="KW-0964">Secreted</keyword>
<keyword evidence="8 16" id="KW-0812">Transmembrane</keyword>
<dbReference type="InterPro" id="IPR022924">
    <property type="entry name" value="Cardiolipin_synthase"/>
</dbReference>
<evidence type="ECO:0000256" key="3">
    <source>
        <dbReference type="ARBA" id="ARBA00004651"/>
    </source>
</evidence>
<dbReference type="InterPro" id="IPR025202">
    <property type="entry name" value="PLD-like_dom"/>
</dbReference>
<evidence type="ECO:0000313" key="18">
    <source>
        <dbReference type="EMBL" id="ROU03329.1"/>
    </source>
</evidence>
<accession>A0A3N2R779</accession>
<dbReference type="OrthoDB" id="9762009at2"/>
<dbReference type="InterPro" id="IPR027379">
    <property type="entry name" value="CLS_N"/>
</dbReference>
<dbReference type="Pfam" id="PF13091">
    <property type="entry name" value="PLDc_2"/>
    <property type="match status" value="2"/>
</dbReference>
<dbReference type="FunFam" id="3.30.870.10:FF:000014">
    <property type="entry name" value="Cardiolipin synthase"/>
    <property type="match status" value="1"/>
</dbReference>
<comment type="subcellular location">
    <subcellularLocation>
        <location evidence="3">Cell membrane</location>
        <topology evidence="3">Multi-pass membrane protein</topology>
    </subcellularLocation>
    <subcellularLocation>
        <location evidence="2">Secreted</location>
    </subcellularLocation>
</comment>
<comment type="function">
    <text evidence="1">Could be a virulence factor.</text>
</comment>
<gene>
    <name evidence="18" type="primary">cls</name>
    <name evidence="18" type="ORF">EAT49_03205</name>
</gene>
<organism evidence="18 19">
    <name type="scientific">Histidinibacterium lentulum</name>
    <dbReference type="NCBI Taxonomy" id="2480588"/>
    <lineage>
        <taxon>Bacteria</taxon>
        <taxon>Pseudomonadati</taxon>
        <taxon>Pseudomonadota</taxon>
        <taxon>Alphaproteobacteria</taxon>
        <taxon>Rhodobacterales</taxon>
        <taxon>Paracoccaceae</taxon>
        <taxon>Histidinibacterium</taxon>
    </lineage>
</organism>
<keyword evidence="5" id="KW-0444">Lipid biosynthesis</keyword>
<dbReference type="EMBL" id="RDRB01000002">
    <property type="protein sequence ID" value="ROU03329.1"/>
    <property type="molecule type" value="Genomic_DNA"/>
</dbReference>
<keyword evidence="4" id="KW-1003">Cell membrane</keyword>
<feature type="domain" description="PLD phosphodiesterase" evidence="17">
    <location>
        <begin position="383"/>
        <end position="410"/>
    </location>
</feature>
<dbReference type="PROSITE" id="PS50035">
    <property type="entry name" value="PLD"/>
    <property type="match status" value="2"/>
</dbReference>
<evidence type="ECO:0000256" key="12">
    <source>
        <dbReference type="ARBA" id="ARBA00023136"/>
    </source>
</evidence>
<keyword evidence="12 16" id="KW-0472">Membrane</keyword>
<dbReference type="SUPFAM" id="SSF56024">
    <property type="entry name" value="Phospholipase D/nuclease"/>
    <property type="match status" value="2"/>
</dbReference>
<evidence type="ECO:0000256" key="6">
    <source>
        <dbReference type="ARBA" id="ARBA00022525"/>
    </source>
</evidence>
<feature type="transmembrane region" description="Helical" evidence="16">
    <location>
        <begin position="33"/>
        <end position="55"/>
    </location>
</feature>
<evidence type="ECO:0000256" key="13">
    <source>
        <dbReference type="ARBA" id="ARBA00023209"/>
    </source>
</evidence>
<dbReference type="NCBIfam" id="TIGR04265">
    <property type="entry name" value="bac_cardiolipin"/>
    <property type="match status" value="1"/>
</dbReference>
<evidence type="ECO:0000256" key="16">
    <source>
        <dbReference type="SAM" id="Phobius"/>
    </source>
</evidence>
<keyword evidence="7" id="KW-0808">Transferase</keyword>
<dbReference type="RefSeq" id="WP_123640864.1">
    <property type="nucleotide sequence ID" value="NZ_ML119082.1"/>
</dbReference>
<evidence type="ECO:0000256" key="4">
    <source>
        <dbReference type="ARBA" id="ARBA00022475"/>
    </source>
</evidence>
<keyword evidence="9" id="KW-0677">Repeat</keyword>
<dbReference type="Pfam" id="PF13396">
    <property type="entry name" value="PLDc_N"/>
    <property type="match status" value="1"/>
</dbReference>
<dbReference type="Proteomes" id="UP000268016">
    <property type="component" value="Unassembled WGS sequence"/>
</dbReference>
<evidence type="ECO:0000313" key="19">
    <source>
        <dbReference type="Proteomes" id="UP000268016"/>
    </source>
</evidence>
<evidence type="ECO:0000256" key="1">
    <source>
        <dbReference type="ARBA" id="ARBA00003145"/>
    </source>
</evidence>
<dbReference type="Gene3D" id="3.30.870.10">
    <property type="entry name" value="Endonuclease Chain A"/>
    <property type="match status" value="2"/>
</dbReference>
<reference evidence="18 19" key="1">
    <citation type="submission" date="2018-10" db="EMBL/GenBank/DDBJ databases">
        <title>Histidinibacterium lentulum gen. nov., sp. nov., a marine bacterium from the culture broth of Picochlorum sp. 122.</title>
        <authorList>
            <person name="Wang G."/>
        </authorList>
    </citation>
    <scope>NUCLEOTIDE SEQUENCE [LARGE SCALE GENOMIC DNA]</scope>
    <source>
        <strain evidence="18 19">B17</strain>
    </source>
</reference>
<dbReference type="SMART" id="SM00155">
    <property type="entry name" value="PLDc"/>
    <property type="match status" value="2"/>
</dbReference>
<proteinExistence type="predicted"/>
<keyword evidence="13" id="KW-0594">Phospholipid biosynthesis</keyword>
<protein>
    <recommendedName>
        <fullName evidence="15">Cardiolipin synthase</fullName>
        <ecNumber evidence="15">2.7.8.-</ecNumber>
    </recommendedName>
</protein>
<evidence type="ECO:0000256" key="7">
    <source>
        <dbReference type="ARBA" id="ARBA00022679"/>
    </source>
</evidence>
<dbReference type="EC" id="2.7.8.-" evidence="15"/>
<evidence type="ECO:0000256" key="11">
    <source>
        <dbReference type="ARBA" id="ARBA00023098"/>
    </source>
</evidence>
<evidence type="ECO:0000256" key="5">
    <source>
        <dbReference type="ARBA" id="ARBA00022516"/>
    </source>
</evidence>
<evidence type="ECO:0000259" key="17">
    <source>
        <dbReference type="PROSITE" id="PS50035"/>
    </source>
</evidence>
<evidence type="ECO:0000256" key="14">
    <source>
        <dbReference type="ARBA" id="ARBA00023264"/>
    </source>
</evidence>
<comment type="caution">
    <text evidence="18">The sequence shown here is derived from an EMBL/GenBank/DDBJ whole genome shotgun (WGS) entry which is preliminary data.</text>
</comment>
<keyword evidence="19" id="KW-1185">Reference proteome</keyword>
<feature type="domain" description="PLD phosphodiesterase" evidence="17">
    <location>
        <begin position="207"/>
        <end position="234"/>
    </location>
</feature>
<dbReference type="GO" id="GO:0005886">
    <property type="term" value="C:plasma membrane"/>
    <property type="evidence" value="ECO:0007669"/>
    <property type="project" value="UniProtKB-SubCell"/>
</dbReference>
<evidence type="ECO:0000256" key="9">
    <source>
        <dbReference type="ARBA" id="ARBA00022737"/>
    </source>
</evidence>
<name>A0A3N2R779_9RHOB</name>
<keyword evidence="10 16" id="KW-1133">Transmembrane helix</keyword>
<evidence type="ECO:0000256" key="2">
    <source>
        <dbReference type="ARBA" id="ARBA00004613"/>
    </source>
</evidence>
<dbReference type="PANTHER" id="PTHR21248">
    <property type="entry name" value="CARDIOLIPIN SYNTHASE"/>
    <property type="match status" value="1"/>
</dbReference>
<dbReference type="AlphaFoldDB" id="A0A3N2R779"/>
<evidence type="ECO:0000256" key="15">
    <source>
        <dbReference type="NCBIfam" id="TIGR04265"/>
    </source>
</evidence>
<dbReference type="CDD" id="cd09155">
    <property type="entry name" value="PLDc_PaCLS_like_1"/>
    <property type="match status" value="1"/>
</dbReference>
<evidence type="ECO:0000256" key="8">
    <source>
        <dbReference type="ARBA" id="ARBA00022692"/>
    </source>
</evidence>
<dbReference type="InterPro" id="IPR001736">
    <property type="entry name" value="PLipase_D/transphosphatidylase"/>
</dbReference>